<dbReference type="PANTHER" id="PTHR38733">
    <property type="entry name" value="PROTEIN MCRC"/>
    <property type="match status" value="1"/>
</dbReference>
<dbReference type="EC" id="3.1.21.-" evidence="1"/>
<accession>A0ABU8ZMT9</accession>
<dbReference type="Pfam" id="PF10117">
    <property type="entry name" value="McrBC"/>
    <property type="match status" value="1"/>
</dbReference>
<keyword evidence="1" id="KW-0540">Nuclease</keyword>
<dbReference type="InterPro" id="IPR014407">
    <property type="entry name" value="McrC_bac"/>
</dbReference>
<name>A0ABU8ZMT9_9BIFI</name>
<dbReference type="PANTHER" id="PTHR38733:SF1">
    <property type="entry name" value="TYPE IV METHYL-DIRECTED RESTRICTION ENZYME ECOKMCRBC"/>
    <property type="match status" value="1"/>
</dbReference>
<dbReference type="GO" id="GO:0004519">
    <property type="term" value="F:endonuclease activity"/>
    <property type="evidence" value="ECO:0007669"/>
    <property type="project" value="UniProtKB-KW"/>
</dbReference>
<keyword evidence="1" id="KW-0255">Endonuclease</keyword>
<proteinExistence type="predicted"/>
<organism evidence="1 2">
    <name type="scientific">Bifidobacterium favimelis</name>
    <dbReference type="NCBI Taxonomy" id="3122979"/>
    <lineage>
        <taxon>Bacteria</taxon>
        <taxon>Bacillati</taxon>
        <taxon>Actinomycetota</taxon>
        <taxon>Actinomycetes</taxon>
        <taxon>Bifidobacteriales</taxon>
        <taxon>Bifidobacteriaceae</taxon>
        <taxon>Bifidobacterium</taxon>
    </lineage>
</organism>
<dbReference type="PIRSF" id="PIRSF003109">
    <property type="entry name" value="McrC"/>
    <property type="match status" value="1"/>
</dbReference>
<protein>
    <submittedName>
        <fullName evidence="1">5-methylcytosine-specific restriction endonuclease system specificity protein McrC</fullName>
        <ecNumber evidence="1">3.1.21.-</ecNumber>
    </submittedName>
</protein>
<evidence type="ECO:0000313" key="2">
    <source>
        <dbReference type="Proteomes" id="UP001373159"/>
    </source>
</evidence>
<dbReference type="InterPro" id="IPR019292">
    <property type="entry name" value="McrC"/>
</dbReference>
<keyword evidence="1" id="KW-0378">Hydrolase</keyword>
<dbReference type="RefSeq" id="WP_340469103.1">
    <property type="nucleotide sequence ID" value="NZ_JBANBB010000001.1"/>
</dbReference>
<keyword evidence="2" id="KW-1185">Reference proteome</keyword>
<evidence type="ECO:0000313" key="1">
    <source>
        <dbReference type="EMBL" id="MEK0306565.1"/>
    </source>
</evidence>
<dbReference type="NCBIfam" id="NF007277">
    <property type="entry name" value="PRK09736.1"/>
    <property type="match status" value="1"/>
</dbReference>
<sequence>MGRQVAQVHQMIRIQNIYYMLAYAFQVLREQGYRDVATEEFTNTAELCAAILEQGVKTQLKRGLGRAYVDRTEALSSPRGKIELSESVKTSALLRRQLVCDYDEFSVDTPMNQILKATIKVLIGSDIAKARKKGLRQLLVYFSDVSDIDIETVDWHMRFDRNNQTYRMLMNVCWLVVEGLLQTQSDGTTRMMDFFDDQRMYHLYEKFILGYYKREHPELKAGAPNIKWALDDGFEDMLPSMRSDITLTRGGTVLIIDAKYYSHTTQVHFDRHSVHSSNLYQIFTYVKNKEAELERERKPHVVSGMLLYALTDEEAHPDGVYQMSGNQISVKTLDLGQPFHVIRNQLDDIVEDHFITSTKVIST</sequence>
<comment type="caution">
    <text evidence="1">The sequence shown here is derived from an EMBL/GenBank/DDBJ whole genome shotgun (WGS) entry which is preliminary data.</text>
</comment>
<dbReference type="GO" id="GO:0016787">
    <property type="term" value="F:hydrolase activity"/>
    <property type="evidence" value="ECO:0007669"/>
    <property type="project" value="UniProtKB-KW"/>
</dbReference>
<dbReference type="Proteomes" id="UP001373159">
    <property type="component" value="Unassembled WGS sequence"/>
</dbReference>
<gene>
    <name evidence="1" type="primary">mcrC</name>
    <name evidence="1" type="ORF">V8P97_03660</name>
</gene>
<dbReference type="EMBL" id="JBANBB010000001">
    <property type="protein sequence ID" value="MEK0306565.1"/>
    <property type="molecule type" value="Genomic_DNA"/>
</dbReference>
<reference evidence="1 2" key="1">
    <citation type="submission" date="2024-02" db="EMBL/GenBank/DDBJ databases">
        <title>Bifidobacterium honeyensis sp. nov., isolated from the comb honey.</title>
        <authorList>
            <person name="Liu W."/>
            <person name="Li Y."/>
        </authorList>
    </citation>
    <scope>NUCLEOTIDE SEQUENCE [LARGE SCALE GENOMIC DNA]</scope>
    <source>
        <strain evidence="1 2">IMAU50988</strain>
    </source>
</reference>